<name>A0AB39Y4L5_9ACTN</name>
<proteinExistence type="predicted"/>
<sequence length="318" mass="35821">MAMAWKRRRSPAAPQYDPAFGDKALSEACQDVAAGRWQGLRDLLAAGAPRDWDRRSHRIRLLADAAADRRVAEAWQASEPDSPDALVLRADIEVMRMFAVARRGTMPAVNRLDWTARICLQASEAAPEDPHPWVSLVTLARLYEGGHAAMGRWWQELCARDPYHREAHHQGLRYMSARWHGSHGQAYNFARDRAAAAPLGSPLAVLPQVARAEQYRHRAESEGRNSLDLLHHWSGDAGRWDLRTTMERWIGSRTAPQAQDVADLNHLAHGLVHADMLAEAATVFDLLDGRATRVPWAYTGDPEQQYVRWRARTRTAGR</sequence>
<dbReference type="AlphaFoldDB" id="A0AB39Y4L5"/>
<protein>
    <recommendedName>
        <fullName evidence="2">DUF4034 domain-containing protein</fullName>
    </recommendedName>
</protein>
<gene>
    <name evidence="1" type="ORF">AB5J51_19755</name>
</gene>
<organism evidence="1">
    <name type="scientific">Streptomyces sp. R33</name>
    <dbReference type="NCBI Taxonomy" id="3238629"/>
    <lineage>
        <taxon>Bacteria</taxon>
        <taxon>Bacillati</taxon>
        <taxon>Actinomycetota</taxon>
        <taxon>Actinomycetes</taxon>
        <taxon>Kitasatosporales</taxon>
        <taxon>Streptomycetaceae</taxon>
        <taxon>Streptomyces</taxon>
    </lineage>
</organism>
<accession>A0AB39Y4L5</accession>
<evidence type="ECO:0008006" key="2">
    <source>
        <dbReference type="Google" id="ProtNLM"/>
    </source>
</evidence>
<evidence type="ECO:0000313" key="1">
    <source>
        <dbReference type="EMBL" id="XDV65023.1"/>
    </source>
</evidence>
<dbReference type="RefSeq" id="WP_324616762.1">
    <property type="nucleotide sequence ID" value="NZ_CP165727.1"/>
</dbReference>
<dbReference type="EMBL" id="CP165727">
    <property type="protein sequence ID" value="XDV65023.1"/>
    <property type="molecule type" value="Genomic_DNA"/>
</dbReference>
<reference evidence="1" key="1">
    <citation type="submission" date="2024-08" db="EMBL/GenBank/DDBJ databases">
        <authorList>
            <person name="Yu S.T."/>
        </authorList>
    </citation>
    <scope>NUCLEOTIDE SEQUENCE</scope>
    <source>
        <strain evidence="1">R33</strain>
    </source>
</reference>